<evidence type="ECO:0000313" key="3">
    <source>
        <dbReference type="Proteomes" id="UP000183982"/>
    </source>
</evidence>
<dbReference type="AlphaFoldDB" id="A0A1M6SPK5"/>
<sequence>MNKPLGRLHDSVQPNGEEMRRDRLSQRFSQEALLERCRAQNAYFSIQSLRRAERGERVARTTVVGIAKALGRPETHYILQEGSVDSTGTPDIIGDWLALSIEDDRLSKAYVLEETTTISQKEDGTYNLTSQSETFARTEFSQNVIVVNDVIIGQTFIENWTPPAGFGSFQFQILRENTFLEGYVTWYDSDTRRIEVSKFVAVRKGIPDFDACVRAARALIETELQAFRERSPR</sequence>
<reference evidence="3" key="1">
    <citation type="submission" date="2016-11" db="EMBL/GenBank/DDBJ databases">
        <authorList>
            <person name="Varghese N."/>
            <person name="Submissions S."/>
        </authorList>
    </citation>
    <scope>NUCLEOTIDE SEQUENCE [LARGE SCALE GENOMIC DNA]</scope>
    <source>
        <strain evidence="3">DSM 100564</strain>
    </source>
</reference>
<dbReference type="OrthoDB" id="51325at2"/>
<name>A0A1M6SPK5_9RHOB</name>
<dbReference type="Proteomes" id="UP000183982">
    <property type="component" value="Unassembled WGS sequence"/>
</dbReference>
<protein>
    <submittedName>
        <fullName evidence="2">Uncharacterized protein</fullName>
    </submittedName>
</protein>
<feature type="region of interest" description="Disordered" evidence="1">
    <location>
        <begin position="1"/>
        <end position="22"/>
    </location>
</feature>
<dbReference type="RefSeq" id="WP_073256519.1">
    <property type="nucleotide sequence ID" value="NZ_FQZQ01000031.1"/>
</dbReference>
<gene>
    <name evidence="2" type="ORF">SAMN05444000_13115</name>
</gene>
<evidence type="ECO:0000313" key="2">
    <source>
        <dbReference type="EMBL" id="SHK46653.1"/>
    </source>
</evidence>
<accession>A0A1M6SPK5</accession>
<organism evidence="2 3">
    <name type="scientific">Shimia gijangensis</name>
    <dbReference type="NCBI Taxonomy" id="1470563"/>
    <lineage>
        <taxon>Bacteria</taxon>
        <taxon>Pseudomonadati</taxon>
        <taxon>Pseudomonadota</taxon>
        <taxon>Alphaproteobacteria</taxon>
        <taxon>Rhodobacterales</taxon>
        <taxon>Roseobacteraceae</taxon>
    </lineage>
</organism>
<keyword evidence="3" id="KW-1185">Reference proteome</keyword>
<proteinExistence type="predicted"/>
<evidence type="ECO:0000256" key="1">
    <source>
        <dbReference type="SAM" id="MobiDB-lite"/>
    </source>
</evidence>
<dbReference type="EMBL" id="FQZQ01000031">
    <property type="protein sequence ID" value="SHK46653.1"/>
    <property type="molecule type" value="Genomic_DNA"/>
</dbReference>